<feature type="transmembrane region" description="Helical" evidence="1">
    <location>
        <begin position="173"/>
        <end position="194"/>
    </location>
</feature>
<organism evidence="2">
    <name type="scientific">Brassica napus</name>
    <name type="common">Rape</name>
    <dbReference type="NCBI Taxonomy" id="3708"/>
    <lineage>
        <taxon>Eukaryota</taxon>
        <taxon>Viridiplantae</taxon>
        <taxon>Streptophyta</taxon>
        <taxon>Embryophyta</taxon>
        <taxon>Tracheophyta</taxon>
        <taxon>Spermatophyta</taxon>
        <taxon>Magnoliopsida</taxon>
        <taxon>eudicotyledons</taxon>
        <taxon>Gunneridae</taxon>
        <taxon>Pentapetalae</taxon>
        <taxon>rosids</taxon>
        <taxon>malvids</taxon>
        <taxon>Brassicales</taxon>
        <taxon>Brassicaceae</taxon>
        <taxon>Brassiceae</taxon>
        <taxon>Brassica</taxon>
    </lineage>
</organism>
<feature type="non-terminal residue" evidence="2">
    <location>
        <position position="278"/>
    </location>
</feature>
<dbReference type="Proteomes" id="UP001295469">
    <property type="component" value="Chromosome A08"/>
</dbReference>
<sequence>MGLSHRVNERRQRQGHAMVILANSRRIRVPQTRRVECQNLSFMNHVRLLEVLSKRGLNDGIGFLIFQISSTSFQLFGLSGVTVLEVWLSLGGSLWCFNLFMHWSNKNLFIILQLDILVKIISFVVYGLYVGVMGYLWENWIGFNRSFSFQQHVEKEWRININAMVNLWLQGNLKLQCFILLSGLYIVPGVKYLWVFFSLNIWWSEVWSCVDNIGSVLNVCEKEILSCINDIACSCFNSLRLTHCFGVTCMCRIKMEPAGATYGPILALIIFRRPRFCW</sequence>
<feature type="transmembrane region" description="Helical" evidence="1">
    <location>
        <begin position="116"/>
        <end position="137"/>
    </location>
</feature>
<evidence type="ECO:0000256" key="1">
    <source>
        <dbReference type="SAM" id="Phobius"/>
    </source>
</evidence>
<dbReference type="AlphaFoldDB" id="A0A816ZVW5"/>
<name>A0A816ZVW5_BRANA</name>
<keyword evidence="1" id="KW-0472">Membrane</keyword>
<keyword evidence="1" id="KW-1133">Transmembrane helix</keyword>
<gene>
    <name evidence="2" type="ORF">DARMORV10_A08P16090.1</name>
</gene>
<accession>A0A816ZVW5</accession>
<protein>
    <submittedName>
        <fullName evidence="2">(rape) hypothetical protein</fullName>
    </submittedName>
</protein>
<proteinExistence type="predicted"/>
<dbReference type="EMBL" id="HG994362">
    <property type="protein sequence ID" value="CAF2238589.1"/>
    <property type="molecule type" value="Genomic_DNA"/>
</dbReference>
<reference evidence="2" key="1">
    <citation type="submission" date="2021-01" db="EMBL/GenBank/DDBJ databases">
        <authorList>
            <consortium name="Genoscope - CEA"/>
            <person name="William W."/>
        </authorList>
    </citation>
    <scope>NUCLEOTIDE SEQUENCE</scope>
</reference>
<evidence type="ECO:0000313" key="2">
    <source>
        <dbReference type="EMBL" id="CAF2238589.1"/>
    </source>
</evidence>
<keyword evidence="1" id="KW-0812">Transmembrane</keyword>